<accession>A0A4V6I8V0</accession>
<dbReference type="OrthoDB" id="6484170at2759"/>
<reference evidence="2 3" key="1">
    <citation type="journal article" date="2015" name="Genome Biol.">
        <title>Comparative genomics of Steinernema reveals deeply conserved gene regulatory networks.</title>
        <authorList>
            <person name="Dillman A.R."/>
            <person name="Macchietto M."/>
            <person name="Porter C.F."/>
            <person name="Rogers A."/>
            <person name="Williams B."/>
            <person name="Antoshechkin I."/>
            <person name="Lee M.M."/>
            <person name="Goodwin Z."/>
            <person name="Lu X."/>
            <person name="Lewis E.E."/>
            <person name="Goodrich-Blair H."/>
            <person name="Stock S.P."/>
            <person name="Adams B.J."/>
            <person name="Sternberg P.W."/>
            <person name="Mortazavi A."/>
        </authorList>
    </citation>
    <scope>NUCLEOTIDE SEQUENCE [LARGE SCALE GENOMIC DNA]</scope>
    <source>
        <strain evidence="2 3">ALL</strain>
    </source>
</reference>
<dbReference type="Proteomes" id="UP000298663">
    <property type="component" value="Chromosome X"/>
</dbReference>
<reference evidence="2 3" key="2">
    <citation type="journal article" date="2019" name="G3 (Bethesda)">
        <title>Hybrid Assembly of the Genome of the Entomopathogenic Nematode Steinernema carpocapsae Identifies the X-Chromosome.</title>
        <authorList>
            <person name="Serra L."/>
            <person name="Macchietto M."/>
            <person name="Macias-Munoz A."/>
            <person name="McGill C.J."/>
            <person name="Rodriguez I.M."/>
            <person name="Rodriguez B."/>
            <person name="Murad R."/>
            <person name="Mortazavi A."/>
        </authorList>
    </citation>
    <scope>NUCLEOTIDE SEQUENCE [LARGE SCALE GENOMIC DNA]</scope>
    <source>
        <strain evidence="2 3">ALL</strain>
    </source>
</reference>
<dbReference type="PANTHER" id="PTHR37860">
    <property type="entry name" value="AGAP008810-PA"/>
    <property type="match status" value="1"/>
</dbReference>
<dbReference type="SMART" id="SM00216">
    <property type="entry name" value="VWD"/>
    <property type="match status" value="1"/>
</dbReference>
<dbReference type="Pfam" id="PF00094">
    <property type="entry name" value="VWD"/>
    <property type="match status" value="1"/>
</dbReference>
<dbReference type="InterPro" id="IPR014853">
    <property type="entry name" value="VWF/SSPO/ZAN-like_Cys-rich_dom"/>
</dbReference>
<evidence type="ECO:0000313" key="3">
    <source>
        <dbReference type="Proteomes" id="UP000298663"/>
    </source>
</evidence>
<organism evidence="2 3">
    <name type="scientific">Steinernema carpocapsae</name>
    <name type="common">Entomopathogenic nematode</name>
    <dbReference type="NCBI Taxonomy" id="34508"/>
    <lineage>
        <taxon>Eukaryota</taxon>
        <taxon>Metazoa</taxon>
        <taxon>Ecdysozoa</taxon>
        <taxon>Nematoda</taxon>
        <taxon>Chromadorea</taxon>
        <taxon>Rhabditida</taxon>
        <taxon>Tylenchina</taxon>
        <taxon>Panagrolaimomorpha</taxon>
        <taxon>Strongyloidoidea</taxon>
        <taxon>Steinernematidae</taxon>
        <taxon>Steinernema</taxon>
    </lineage>
</organism>
<name>A0A4V6I8V0_STECR</name>
<protein>
    <recommendedName>
        <fullName evidence="1">VWFD domain-containing protein</fullName>
    </recommendedName>
</protein>
<keyword evidence="3" id="KW-1185">Reference proteome</keyword>
<gene>
    <name evidence="2" type="ORF">L596_006544</name>
</gene>
<evidence type="ECO:0000313" key="2">
    <source>
        <dbReference type="EMBL" id="TMS40123.1"/>
    </source>
</evidence>
<dbReference type="EMBL" id="CM016762">
    <property type="protein sequence ID" value="TMS40123.1"/>
    <property type="molecule type" value="Genomic_DNA"/>
</dbReference>
<dbReference type="STRING" id="34508.A0A4V6I8V0"/>
<dbReference type="InterPro" id="IPR001846">
    <property type="entry name" value="VWF_type-D"/>
</dbReference>
<proteinExistence type="predicted"/>
<dbReference type="PANTHER" id="PTHR37860:SF2">
    <property type="entry name" value="VITELLOGENIN DOMAIN-CONTAINING PROTEIN"/>
    <property type="match status" value="1"/>
</dbReference>
<dbReference type="AlphaFoldDB" id="A0A4V6I8V0"/>
<dbReference type="PROSITE" id="PS51233">
    <property type="entry name" value="VWFD"/>
    <property type="match status" value="1"/>
</dbReference>
<evidence type="ECO:0000259" key="1">
    <source>
        <dbReference type="PROSITE" id="PS51233"/>
    </source>
</evidence>
<feature type="domain" description="VWFD" evidence="1">
    <location>
        <begin position="477"/>
        <end position="649"/>
    </location>
</feature>
<sequence>MKGEFAKEGEKQYVVNFYHNDEKPSLKCEMSKTDEGLKMVVRDAKPNGDVKLHAIARVVNDRTAEIAVWHTENSQKVTDARFSVLLSKSQLIRANLFIRPEVNREIMKNSLITVKTVKDPTKNQFFRDTLLSIYKANREMNKDIVENMQTLTKGWIAEQRVFMKDFGAEYESLVDLAEENFEMAREIILVSYDTVYQKIEELVEAIPQTEFRDVLRSVKNSFNDVPQYINQVVEPFKKVAAKISEEIENGQKGLAEVFNYLDENMKLKELRSAINEFINKVVETDFIRVAITHARDFSKEYSLREVNTALGDVENNLGQYKSKIEKVWNEIKDQLIDYAAIFGVSSAVEAILEPAGNFEVERRITELVHFLRGKLTSKDLSEKIWNKWLPRITKKDLKKAEIEVEIPIPVRSNTLREVVDQVHPERLVAIKNDIVQKISAISLTPEQQNLGYAVLDTIHMYKPLSLNIYDVIPPFGSKAYLIGDSHFITFDGRVYEHNSACEMLLAADLVDSEFSVIGKFGKSGLESIKVEYKNRKIVLSRDGKITVNGNAETLPWQWLDDLSGVSRIKITQTDDHVHLHTYDGLHVQCQLNAQLCEVEVPGRMHGRSAGLLGSNDNEPNNDWDHVDGTKNKNDLKTMSSNNAVEGTCSPATPVKPAAEDEGCAAFFNTTDSPLRLCFAVVLPSPFYSMCAVERAKGRSCDVVSAYVAACHTVGVDIDLPQKCVKCDGIPENKDKDVEKMTGQDIVFVVEEAPCLTDYGKKISEFVSSLAKGSEKFGWVGFGGFGAHNHPHLQSSPSASVVFDAAGIQAVAKEDHYSVPEDSLLEMPAKSDPMRAVEFAINHYPFRLGAGKTVVLITCQKCAYNELGQHELLEQLLDLGVRLHHVTTEKVRGTEKMKAAGITAETVFDKAGADLGDRSTIRSPNDVCAVVAQETKGTVLNLKHGYTLASKLEKPTTDCQKCHCEVKGIHTKTVCHPCEVVEPVSVNSRTFSGIADFGSPAVEMDEDPDKRIRY</sequence>
<dbReference type="SMART" id="SM00832">
    <property type="entry name" value="C8"/>
    <property type="match status" value="1"/>
</dbReference>